<dbReference type="Gene3D" id="3.80.10.10">
    <property type="entry name" value="Ribonuclease Inhibitor"/>
    <property type="match status" value="1"/>
</dbReference>
<proteinExistence type="predicted"/>
<evidence type="ECO:0000313" key="2">
    <source>
        <dbReference type="Proteomes" id="UP000807342"/>
    </source>
</evidence>
<evidence type="ECO:0008006" key="3">
    <source>
        <dbReference type="Google" id="ProtNLM"/>
    </source>
</evidence>
<gene>
    <name evidence="1" type="ORF">P691DRAFT_464182</name>
</gene>
<comment type="caution">
    <text evidence="1">The sequence shown here is derived from an EMBL/GenBank/DDBJ whole genome shotgun (WGS) entry which is preliminary data.</text>
</comment>
<name>A0A9P5X1D1_9AGAR</name>
<dbReference type="AlphaFoldDB" id="A0A9P5X1D1"/>
<dbReference type="SUPFAM" id="SSF52047">
    <property type="entry name" value="RNI-like"/>
    <property type="match status" value="1"/>
</dbReference>
<protein>
    <recommendedName>
        <fullName evidence="3">F-box domain-containing protein</fullName>
    </recommendedName>
</protein>
<evidence type="ECO:0000313" key="1">
    <source>
        <dbReference type="EMBL" id="KAF9442678.1"/>
    </source>
</evidence>
<dbReference type="OrthoDB" id="3543113at2759"/>
<organism evidence="1 2">
    <name type="scientific">Macrolepiota fuliginosa MF-IS2</name>
    <dbReference type="NCBI Taxonomy" id="1400762"/>
    <lineage>
        <taxon>Eukaryota</taxon>
        <taxon>Fungi</taxon>
        <taxon>Dikarya</taxon>
        <taxon>Basidiomycota</taxon>
        <taxon>Agaricomycotina</taxon>
        <taxon>Agaricomycetes</taxon>
        <taxon>Agaricomycetidae</taxon>
        <taxon>Agaricales</taxon>
        <taxon>Agaricineae</taxon>
        <taxon>Agaricaceae</taxon>
        <taxon>Macrolepiota</taxon>
    </lineage>
</organism>
<reference evidence="1" key="1">
    <citation type="submission" date="2020-11" db="EMBL/GenBank/DDBJ databases">
        <authorList>
            <consortium name="DOE Joint Genome Institute"/>
            <person name="Ahrendt S."/>
            <person name="Riley R."/>
            <person name="Andreopoulos W."/>
            <person name="Labutti K."/>
            <person name="Pangilinan J."/>
            <person name="Ruiz-Duenas F.J."/>
            <person name="Barrasa J.M."/>
            <person name="Sanchez-Garcia M."/>
            <person name="Camarero S."/>
            <person name="Miyauchi S."/>
            <person name="Serrano A."/>
            <person name="Linde D."/>
            <person name="Babiker R."/>
            <person name="Drula E."/>
            <person name="Ayuso-Fernandez I."/>
            <person name="Pacheco R."/>
            <person name="Padilla G."/>
            <person name="Ferreira P."/>
            <person name="Barriuso J."/>
            <person name="Kellner H."/>
            <person name="Castanera R."/>
            <person name="Alfaro M."/>
            <person name="Ramirez L."/>
            <person name="Pisabarro A.G."/>
            <person name="Kuo A."/>
            <person name="Tritt A."/>
            <person name="Lipzen A."/>
            <person name="He G."/>
            <person name="Yan M."/>
            <person name="Ng V."/>
            <person name="Cullen D."/>
            <person name="Martin F."/>
            <person name="Rosso M.-N."/>
            <person name="Henrissat B."/>
            <person name="Hibbett D."/>
            <person name="Martinez A.T."/>
            <person name="Grigoriev I.V."/>
        </authorList>
    </citation>
    <scope>NUCLEOTIDE SEQUENCE</scope>
    <source>
        <strain evidence="1">MF-IS2</strain>
    </source>
</reference>
<dbReference type="Proteomes" id="UP000807342">
    <property type="component" value="Unassembled WGS sequence"/>
</dbReference>
<accession>A0A9P5X1D1</accession>
<sequence>MPRDLWRLEREVLTLKRPLVTSDIHVLHKYTSRVRVLNHEEFPIPFVRVHASIYQTLLLSSNNCLLPRLEELQWAPKSGTDTFHFVRLFLSPRLKVLDLTFDPKCPEHLGLLDIIPMTFSPHISELRVQNLRPGVAGFTPSALPAWTHLTSLYMEDATLDDLVYIVRLPALERLTYDNLSSLWTPQTPGTKTQLLGSLHAVEQPLSALKVLTMSVDVPIEEVTKLLKLFRGTKLARLSATFQHLVDGPDTVNGLSEFIKTVACNCHTDSLKNFKLVYPGVCDAVFSTVFRPLLKFHALEDVVIYGPFSCKLTDEKAAEIVSSWPNIRSLRLPFRNLGCSLLSLSALLAFAKCTELRYLSLIVNASDKAVRQVLRKDTDEARTCNYSLKTLSVGWSPISHKEFVASFLSDVFPNLEDIHSKVVVKRGNERDHQRWQYIGQILLPMFSRIRENKRVGRSRGR</sequence>
<keyword evidence="2" id="KW-1185">Reference proteome</keyword>
<dbReference type="InterPro" id="IPR032675">
    <property type="entry name" value="LRR_dom_sf"/>
</dbReference>
<dbReference type="EMBL" id="MU151584">
    <property type="protein sequence ID" value="KAF9442678.1"/>
    <property type="molecule type" value="Genomic_DNA"/>
</dbReference>